<dbReference type="KEGG" id="dci:103514571"/>
<sequence length="492" mass="58010">MSSKIEDDDLVELHIESTNPSDPNKEIPIDTNEKLSLLIESVARNACLPCIHSGESEPLEHKNIEPYEKTVEKSLNILNVILDKFQRKQIKAIKQLNPIERSAILNLLLLCGEHQMLRTACRNNSNVWMMQVDKLMDQYKIWISDETNKLSTEILTKLSNMTQKPWPELITLYAEMCLRKLSKQGADSKQFAQHPATTHCYIWILINIDTSQLMSHIQELDVMEFLCSIFDHHSNVFKLMALQCFLCLMDKMSDKDINIVFSSEKLLKIMKNTLYHTDLSLIMPTIHCIIRYMEARRALRPNNTDAMLVDYEWSLIDDLRDIIIPFIETASKPEVEKIYMDAFSVMINFTRVCSIRWHYPIMQMIEKSIARPEMFSSVLNLFETYMLNTWPFISRFSEQYCTYLFKMLMELQSEEHEEAIRKCFYLIKKQGDNDERLTYFLTQIRDQVKNRRIRNLIDYDFGDGLYYQYKNFSFQDEDEDEKVAEETVGSKE</sequence>
<evidence type="ECO:0000313" key="1">
    <source>
        <dbReference type="Proteomes" id="UP000079169"/>
    </source>
</evidence>
<keyword evidence="1" id="KW-1185">Reference proteome</keyword>
<dbReference type="RefSeq" id="XP_008477690.1">
    <property type="nucleotide sequence ID" value="XM_008479468.3"/>
</dbReference>
<protein>
    <submittedName>
        <fullName evidence="2">Uncharacterized protein LOC103514571</fullName>
    </submittedName>
</protein>
<organism evidence="1 2">
    <name type="scientific">Diaphorina citri</name>
    <name type="common">Asian citrus psyllid</name>
    <dbReference type="NCBI Taxonomy" id="121845"/>
    <lineage>
        <taxon>Eukaryota</taxon>
        <taxon>Metazoa</taxon>
        <taxon>Ecdysozoa</taxon>
        <taxon>Arthropoda</taxon>
        <taxon>Hexapoda</taxon>
        <taxon>Insecta</taxon>
        <taxon>Pterygota</taxon>
        <taxon>Neoptera</taxon>
        <taxon>Paraneoptera</taxon>
        <taxon>Hemiptera</taxon>
        <taxon>Sternorrhyncha</taxon>
        <taxon>Psylloidea</taxon>
        <taxon>Psyllidae</taxon>
        <taxon>Diaphorininae</taxon>
        <taxon>Diaphorina</taxon>
    </lineage>
</organism>
<proteinExistence type="predicted"/>
<evidence type="ECO:0000313" key="2">
    <source>
        <dbReference type="RefSeq" id="XP_008477690.1"/>
    </source>
</evidence>
<dbReference type="InterPro" id="IPR016024">
    <property type="entry name" value="ARM-type_fold"/>
</dbReference>
<dbReference type="Proteomes" id="UP000079169">
    <property type="component" value="Unplaced"/>
</dbReference>
<dbReference type="GeneID" id="103514571"/>
<name>A0A1S3DAH7_DIACI</name>
<dbReference type="AlphaFoldDB" id="A0A1S3DAH7"/>
<dbReference type="SUPFAM" id="SSF48371">
    <property type="entry name" value="ARM repeat"/>
    <property type="match status" value="1"/>
</dbReference>
<dbReference type="PaxDb" id="121845-A0A1S3DAH7"/>
<reference evidence="2" key="1">
    <citation type="submission" date="2025-08" db="UniProtKB">
        <authorList>
            <consortium name="RefSeq"/>
        </authorList>
    </citation>
    <scope>IDENTIFICATION</scope>
</reference>
<accession>A0A1S3DAH7</accession>
<gene>
    <name evidence="2" type="primary">LOC103514571</name>
</gene>